<keyword evidence="11 12" id="KW-0449">Lipoprotein</keyword>
<dbReference type="CDD" id="cd13653">
    <property type="entry name" value="PBP2_phosphate_like_1"/>
    <property type="match status" value="1"/>
</dbReference>
<sequence length="298" mass="32114">MTKQRRLMIWSAAVLLVIGVLIGGIAVVQGGQKNSNTPQRLTLAGSTAMGPLVQEAAKVYHADHPHAIITVQGGGSAAGLTKVADGHVSMGMSDIFAEEKNGVVPDNLVDHKIAVVGIVPIVNPRLGIKNIGTVQLRQIFAGQITNWQKLGGPDMPITIINRAQGSGTRTSFDRLVLNGGEPKTGLEQESSEKVRSMVATTPGSISYLALSYVNDDVQPVHIDNITPSKKNIVTGTWPLWEYEHLYVKGKPTVAEVQFIQYLQSAKVQRKLVSELGYIPIADMKVERTAEGQIEDVQP</sequence>
<evidence type="ECO:0000256" key="5">
    <source>
        <dbReference type="ARBA" id="ARBA00022448"/>
    </source>
</evidence>
<dbReference type="InterPro" id="IPR011862">
    <property type="entry name" value="Phos-bd"/>
</dbReference>
<evidence type="ECO:0000256" key="12">
    <source>
        <dbReference type="RuleBase" id="RU367119"/>
    </source>
</evidence>
<dbReference type="InterPro" id="IPR024370">
    <property type="entry name" value="PBP_domain"/>
</dbReference>
<keyword evidence="10 12" id="KW-0564">Palmitate</keyword>
<evidence type="ECO:0000313" key="14">
    <source>
        <dbReference type="EMBL" id="KRL13770.1"/>
    </source>
</evidence>
<keyword evidence="9" id="KW-0472">Membrane</keyword>
<evidence type="ECO:0000259" key="13">
    <source>
        <dbReference type="Pfam" id="PF12849"/>
    </source>
</evidence>
<comment type="subcellular location">
    <subcellularLocation>
        <location evidence="2 12">Cell membrane</location>
        <topology evidence="2 12">Lipid-anchor</topology>
    </subcellularLocation>
</comment>
<evidence type="ECO:0000313" key="15">
    <source>
        <dbReference type="Proteomes" id="UP000051330"/>
    </source>
</evidence>
<dbReference type="GO" id="GO:0006817">
    <property type="term" value="P:phosphate ion transport"/>
    <property type="evidence" value="ECO:0007669"/>
    <property type="project" value="UniProtKB-UniRule"/>
</dbReference>
<evidence type="ECO:0000256" key="2">
    <source>
        <dbReference type="ARBA" id="ARBA00004193"/>
    </source>
</evidence>
<evidence type="ECO:0000256" key="10">
    <source>
        <dbReference type="ARBA" id="ARBA00023139"/>
    </source>
</evidence>
<keyword evidence="5 12" id="KW-0813">Transport</keyword>
<evidence type="ECO:0000256" key="8">
    <source>
        <dbReference type="ARBA" id="ARBA00022729"/>
    </source>
</evidence>
<dbReference type="PANTHER" id="PTHR30570">
    <property type="entry name" value="PERIPLASMIC PHOSPHATE BINDING COMPONENT OF PHOSPHATE ABC TRANSPORTER"/>
    <property type="match status" value="1"/>
</dbReference>
<dbReference type="GO" id="GO:0005886">
    <property type="term" value="C:plasma membrane"/>
    <property type="evidence" value="ECO:0007669"/>
    <property type="project" value="UniProtKB-SubCell"/>
</dbReference>
<dbReference type="Gene3D" id="3.40.190.10">
    <property type="entry name" value="Periplasmic binding protein-like II"/>
    <property type="match status" value="2"/>
</dbReference>
<evidence type="ECO:0000256" key="3">
    <source>
        <dbReference type="ARBA" id="ARBA00008725"/>
    </source>
</evidence>
<keyword evidence="8" id="KW-0732">Signal</keyword>
<dbReference type="Pfam" id="PF12849">
    <property type="entry name" value="PBP_like_2"/>
    <property type="match status" value="1"/>
</dbReference>
<evidence type="ECO:0000256" key="1">
    <source>
        <dbReference type="ARBA" id="ARBA00002841"/>
    </source>
</evidence>
<comment type="similarity">
    <text evidence="3 12">Belongs to the PstS family.</text>
</comment>
<evidence type="ECO:0000256" key="11">
    <source>
        <dbReference type="ARBA" id="ARBA00023288"/>
    </source>
</evidence>
<accession>A0A0R1N8F0</accession>
<dbReference type="PANTHER" id="PTHR30570:SF4">
    <property type="entry name" value="PHOSPHATE-BINDING PROTEIN PSTS 1"/>
    <property type="match status" value="1"/>
</dbReference>
<dbReference type="RefSeq" id="WP_162261472.1">
    <property type="nucleotide sequence ID" value="NZ_AZEC01000003.1"/>
</dbReference>
<comment type="function">
    <text evidence="12">Involved in the system for phosphate transport across the cytoplasmic membrane.</text>
</comment>
<keyword evidence="15" id="KW-1185">Reference proteome</keyword>
<keyword evidence="7 12" id="KW-0592">Phosphate transport</keyword>
<reference evidence="14 15" key="1">
    <citation type="journal article" date="2015" name="Genome Announc.">
        <title>Expanding the biotechnology potential of lactobacilli through comparative genomics of 213 strains and associated genera.</title>
        <authorList>
            <person name="Sun Z."/>
            <person name="Harris H.M."/>
            <person name="McCann A."/>
            <person name="Guo C."/>
            <person name="Argimon S."/>
            <person name="Zhang W."/>
            <person name="Yang X."/>
            <person name="Jeffery I.B."/>
            <person name="Cooney J.C."/>
            <person name="Kagawa T.F."/>
            <person name="Liu W."/>
            <person name="Song Y."/>
            <person name="Salvetti E."/>
            <person name="Wrobel A."/>
            <person name="Rasinkangas P."/>
            <person name="Parkhill J."/>
            <person name="Rea M.C."/>
            <person name="O'Sullivan O."/>
            <person name="Ritari J."/>
            <person name="Douillard F.P."/>
            <person name="Paul Ross R."/>
            <person name="Yang R."/>
            <person name="Briner A.E."/>
            <person name="Felis G.E."/>
            <person name="de Vos W.M."/>
            <person name="Barrangou R."/>
            <person name="Klaenhammer T.R."/>
            <person name="Caufield P.W."/>
            <person name="Cui Y."/>
            <person name="Zhang H."/>
            <person name="O'Toole P.W."/>
        </authorList>
    </citation>
    <scope>NUCLEOTIDE SEQUENCE [LARGE SCALE GENOMIC DNA]</scope>
    <source>
        <strain evidence="14 15">DSM 12744</strain>
    </source>
</reference>
<organism evidence="14 15">
    <name type="scientific">Schleiferilactobacillus perolens DSM 12744</name>
    <dbReference type="NCBI Taxonomy" id="1423792"/>
    <lineage>
        <taxon>Bacteria</taxon>
        <taxon>Bacillati</taxon>
        <taxon>Bacillota</taxon>
        <taxon>Bacilli</taxon>
        <taxon>Lactobacillales</taxon>
        <taxon>Lactobacillaceae</taxon>
        <taxon>Schleiferilactobacillus</taxon>
    </lineage>
</organism>
<evidence type="ECO:0000256" key="4">
    <source>
        <dbReference type="ARBA" id="ARBA00011529"/>
    </source>
</evidence>
<dbReference type="NCBIfam" id="TIGR02136">
    <property type="entry name" value="ptsS_2"/>
    <property type="match status" value="1"/>
</dbReference>
<comment type="caution">
    <text evidence="14">The sequence shown here is derived from an EMBL/GenBank/DDBJ whole genome shotgun (WGS) entry which is preliminary data.</text>
</comment>
<dbReference type="STRING" id="1423792.FD09_GL001798"/>
<feature type="domain" description="PBP" evidence="13">
    <location>
        <begin position="36"/>
        <end position="265"/>
    </location>
</feature>
<name>A0A0R1N8F0_9LACO</name>
<dbReference type="PATRIC" id="fig|1423792.3.peg.1822"/>
<evidence type="ECO:0000256" key="9">
    <source>
        <dbReference type="ARBA" id="ARBA00023136"/>
    </source>
</evidence>
<evidence type="ECO:0000256" key="7">
    <source>
        <dbReference type="ARBA" id="ARBA00022592"/>
    </source>
</evidence>
<gene>
    <name evidence="14" type="ORF">FD09_GL001798</name>
</gene>
<protein>
    <recommendedName>
        <fullName evidence="12">Phosphate-binding protein</fullName>
    </recommendedName>
</protein>
<dbReference type="Proteomes" id="UP000051330">
    <property type="component" value="Unassembled WGS sequence"/>
</dbReference>
<evidence type="ECO:0000256" key="6">
    <source>
        <dbReference type="ARBA" id="ARBA00022475"/>
    </source>
</evidence>
<proteinExistence type="inferred from homology"/>
<dbReference type="InterPro" id="IPR050811">
    <property type="entry name" value="Phosphate_ABC_transporter"/>
</dbReference>
<dbReference type="AlphaFoldDB" id="A0A0R1N8F0"/>
<keyword evidence="6 12" id="KW-1003">Cell membrane</keyword>
<dbReference type="EMBL" id="AZEC01000003">
    <property type="protein sequence ID" value="KRL13770.1"/>
    <property type="molecule type" value="Genomic_DNA"/>
</dbReference>
<comment type="subunit">
    <text evidence="4 12">The complex is composed of two ATP-binding proteins (PstB), two transmembrane proteins (PstC and PstA) and a solute-binding protein (PstS).</text>
</comment>
<dbReference type="GO" id="GO:0042301">
    <property type="term" value="F:phosphate ion binding"/>
    <property type="evidence" value="ECO:0007669"/>
    <property type="project" value="UniProtKB-UniRule"/>
</dbReference>
<dbReference type="SUPFAM" id="SSF53850">
    <property type="entry name" value="Periplasmic binding protein-like II"/>
    <property type="match status" value="1"/>
</dbReference>
<comment type="function">
    <text evidence="1">Part of the ABC transporter complex PstSACB involved in phosphate import.</text>
</comment>